<evidence type="ECO:0000256" key="10">
    <source>
        <dbReference type="ARBA" id="ARBA00023306"/>
    </source>
</evidence>
<feature type="repeat" description="WD" evidence="12">
    <location>
        <begin position="370"/>
        <end position="404"/>
    </location>
</feature>
<keyword evidence="3 12" id="KW-0853">WD repeat</keyword>
<dbReference type="PANTHER" id="PTHR19848">
    <property type="entry name" value="WD40 REPEAT PROTEIN"/>
    <property type="match status" value="1"/>
</dbReference>
<feature type="repeat" description="WD" evidence="12">
    <location>
        <begin position="199"/>
        <end position="241"/>
    </location>
</feature>
<dbReference type="GO" id="GO:0030473">
    <property type="term" value="P:nuclear migration along microtubule"/>
    <property type="evidence" value="ECO:0007669"/>
    <property type="project" value="EnsemblFungi"/>
</dbReference>
<sequence>MSFLSERQRQELNKSLVQYLRPVLPAVAAQLQEQFAVSDDDLTKIIPDYLEKKWSTVLRLQKKILDLENQVEHLTSVLESNDLHQMASEAARKLDWLPSRNSKILKAHRDSVTCVTVHPYLPQLVSGGMDGTFVVWDLLNATEPERIVRAHARAITAVAFAPRESVNKSTNKKQTLFATCSADLFIKIWDADFNLVRTLSGHDHSVSALAFSPANPNHLYSCSRDKTVKLWDLTSGWCVKSFVGHSEWVRALDVSPNGAYVLSASADQSLRLSHGESGTGLALLVGHHQVVETCKFAPKSAYKFLDPLAAQAVARELVDLEGYEALSVKYAVTGGRDDTIRVWLLPLPTERAHRPPLPASNPSATCFLELKGHTSWVRALQVHPNGRFLFSASDDRSIKIWDLERKGKCVRTLNGHEGFVNAITMAPPHNPETNVEESKDDEEALTKSIRCIFASGGGDNTVRLWN</sequence>
<evidence type="ECO:0000256" key="4">
    <source>
        <dbReference type="ARBA" id="ARBA00022618"/>
    </source>
</evidence>
<dbReference type="GeneID" id="30147614"/>
<protein>
    <recommendedName>
        <fullName evidence="11">Nuclear distribution protein PAC1</fullName>
    </recommendedName>
    <alternativeName>
        <fullName evidence="11">Lissencephaly-1 homolog</fullName>
        <shortName evidence="11">LIS-1</shortName>
    </alternativeName>
    <alternativeName>
        <fullName evidence="11">nudF homolog</fullName>
    </alternativeName>
</protein>
<comment type="subunit">
    <text evidence="11">Self-associates. Interacts with NDL1 and dynein.</text>
</comment>
<feature type="repeat" description="WD" evidence="12">
    <location>
        <begin position="105"/>
        <end position="146"/>
    </location>
</feature>
<keyword evidence="10 11" id="KW-0131">Cell cycle</keyword>
<comment type="function">
    <text evidence="11">Positively regulates the activity of the minus-end directed microtubule motor protein dynein. Plays a central role in positioning the mitotic spindle at the bud neck during cell division. Targets cytoplasmic dynein to microtubule plus ends, thereby promoting dynein-mediated microtubule sliding along the bud cortex and consequently the movement of the mitotic spindle to the bud neck.</text>
</comment>
<dbReference type="InterPro" id="IPR017252">
    <property type="entry name" value="Dynein_regulator_LIS1"/>
</dbReference>
<dbReference type="PROSITE" id="PS50082">
    <property type="entry name" value="WD_REPEATS_2"/>
    <property type="match status" value="5"/>
</dbReference>
<evidence type="ECO:0000313" key="14">
    <source>
        <dbReference type="Proteomes" id="UP000094336"/>
    </source>
</evidence>
<dbReference type="GO" id="GO:0051012">
    <property type="term" value="P:microtubule sliding"/>
    <property type="evidence" value="ECO:0007669"/>
    <property type="project" value="UniProtKB-UniRule"/>
</dbReference>
<dbReference type="OrthoDB" id="10264588at2759"/>
<dbReference type="PROSITE" id="PS00678">
    <property type="entry name" value="WD_REPEATS_1"/>
    <property type="match status" value="2"/>
</dbReference>
<evidence type="ECO:0000256" key="1">
    <source>
        <dbReference type="ARBA" id="ARBA00022448"/>
    </source>
</evidence>
<dbReference type="SMART" id="SM00320">
    <property type="entry name" value="WD40"/>
    <property type="match status" value="7"/>
</dbReference>
<keyword evidence="6" id="KW-0677">Repeat</keyword>
<keyword evidence="14" id="KW-1185">Reference proteome</keyword>
<keyword evidence="5 11" id="KW-0493">Microtubule</keyword>
<evidence type="ECO:0000256" key="9">
    <source>
        <dbReference type="ARBA" id="ARBA00023212"/>
    </source>
</evidence>
<dbReference type="PIRSF" id="PIRSF037647">
    <property type="entry name" value="Dynein_regulator_Lis1"/>
    <property type="match status" value="1"/>
</dbReference>
<reference evidence="14" key="1">
    <citation type="submission" date="2016-05" db="EMBL/GenBank/DDBJ databases">
        <title>Comparative genomics of biotechnologically important yeasts.</title>
        <authorList>
            <consortium name="DOE Joint Genome Institute"/>
            <person name="Riley R."/>
            <person name="Haridas S."/>
            <person name="Wolfe K.H."/>
            <person name="Lopes M.R."/>
            <person name="Hittinger C.T."/>
            <person name="Goker M."/>
            <person name="Salamov A."/>
            <person name="Wisecaver J."/>
            <person name="Long T.M."/>
            <person name="Aerts A.L."/>
            <person name="Barry K."/>
            <person name="Choi C."/>
            <person name="Clum A."/>
            <person name="Coughlan A.Y."/>
            <person name="Deshpande S."/>
            <person name="Douglass A.P."/>
            <person name="Hanson S.J."/>
            <person name="Klenk H.-P."/>
            <person name="Labutti K."/>
            <person name="Lapidus A."/>
            <person name="Lindquist E."/>
            <person name="Lipzen A."/>
            <person name="Meier-Kolthoff J.P."/>
            <person name="Ohm R.A."/>
            <person name="Otillar R.P."/>
            <person name="Pangilinan J."/>
            <person name="Peng Y."/>
            <person name="Rokas A."/>
            <person name="Rosa C.A."/>
            <person name="Scheuner C."/>
            <person name="Sibirny A.A."/>
            <person name="Slot J.C."/>
            <person name="Stielow J.B."/>
            <person name="Sun H."/>
            <person name="Kurtzman C.P."/>
            <person name="Blackwell M."/>
            <person name="Grigoriev I.V."/>
            <person name="Jeffries T.W."/>
        </authorList>
    </citation>
    <scope>NUCLEOTIDE SEQUENCE [LARGE SCALE GENOMIC DNA]</scope>
    <source>
        <strain evidence="14">NRRL Y-12698</strain>
    </source>
</reference>
<dbReference type="GO" id="GO:0042802">
    <property type="term" value="F:identical protein binding"/>
    <property type="evidence" value="ECO:0007669"/>
    <property type="project" value="EnsemblFungi"/>
</dbReference>
<keyword evidence="4 11" id="KW-0132">Cell division</keyword>
<evidence type="ECO:0000256" key="2">
    <source>
        <dbReference type="ARBA" id="ARBA00022490"/>
    </source>
</evidence>
<dbReference type="CDD" id="cd00200">
    <property type="entry name" value="WD40"/>
    <property type="match status" value="1"/>
</dbReference>
<evidence type="ECO:0000256" key="11">
    <source>
        <dbReference type="HAMAP-Rule" id="MF_03141"/>
    </source>
</evidence>
<dbReference type="Proteomes" id="UP000094336">
    <property type="component" value="Unassembled WGS sequence"/>
</dbReference>
<dbReference type="GO" id="GO:0005881">
    <property type="term" value="C:cytoplasmic microtubule"/>
    <property type="evidence" value="ECO:0007669"/>
    <property type="project" value="EnsemblFungi"/>
</dbReference>
<dbReference type="InterPro" id="IPR019775">
    <property type="entry name" value="WD40_repeat_CS"/>
</dbReference>
<gene>
    <name evidence="11" type="primary">PAC1</name>
    <name evidence="11" type="synonym">LIS1</name>
    <name evidence="13" type="ORF">BABINDRAFT_163187</name>
</gene>
<dbReference type="GO" id="GO:0005875">
    <property type="term" value="C:microtubule associated complex"/>
    <property type="evidence" value="ECO:0007669"/>
    <property type="project" value="UniProtKB-UniRule"/>
</dbReference>
<dbReference type="Gene3D" id="1.20.960.30">
    <property type="match status" value="1"/>
</dbReference>
<organism evidence="13 14">
    <name type="scientific">Babjeviella inositovora NRRL Y-12698</name>
    <dbReference type="NCBI Taxonomy" id="984486"/>
    <lineage>
        <taxon>Eukaryota</taxon>
        <taxon>Fungi</taxon>
        <taxon>Dikarya</taxon>
        <taxon>Ascomycota</taxon>
        <taxon>Saccharomycotina</taxon>
        <taxon>Pichiomycetes</taxon>
        <taxon>Serinales incertae sedis</taxon>
        <taxon>Babjeviella</taxon>
    </lineage>
</organism>
<keyword evidence="7 11" id="KW-0498">Mitosis</keyword>
<dbReference type="STRING" id="984486.A0A1E3QJF7"/>
<dbReference type="InterPro" id="IPR015943">
    <property type="entry name" value="WD40/YVTN_repeat-like_dom_sf"/>
</dbReference>
<evidence type="ECO:0000256" key="12">
    <source>
        <dbReference type="PROSITE-ProRule" id="PRU00221"/>
    </source>
</evidence>
<dbReference type="InterPro" id="IPR020472">
    <property type="entry name" value="WD40_PAC1"/>
</dbReference>
<dbReference type="GO" id="GO:0005634">
    <property type="term" value="C:nucleus"/>
    <property type="evidence" value="ECO:0007669"/>
    <property type="project" value="EnsemblFungi"/>
</dbReference>
<evidence type="ECO:0000256" key="8">
    <source>
        <dbReference type="ARBA" id="ARBA00023054"/>
    </source>
</evidence>
<name>A0A1E3QJF7_9ASCO</name>
<feature type="repeat" description="WD" evidence="12">
    <location>
        <begin position="242"/>
        <end position="272"/>
    </location>
</feature>
<dbReference type="InterPro" id="IPR036322">
    <property type="entry name" value="WD40_repeat_dom_sf"/>
</dbReference>
<dbReference type="PRINTS" id="PR00320">
    <property type="entry name" value="GPROTEINBRPT"/>
</dbReference>
<keyword evidence="1 11" id="KW-0813">Transport</keyword>
<evidence type="ECO:0000256" key="3">
    <source>
        <dbReference type="ARBA" id="ARBA00022574"/>
    </source>
</evidence>
<keyword evidence="9 11" id="KW-0206">Cytoskeleton</keyword>
<evidence type="ECO:0000256" key="5">
    <source>
        <dbReference type="ARBA" id="ARBA00022701"/>
    </source>
</evidence>
<feature type="repeat" description="WD" evidence="12">
    <location>
        <begin position="453"/>
        <end position="466"/>
    </location>
</feature>
<dbReference type="InterPro" id="IPR001680">
    <property type="entry name" value="WD40_rpt"/>
</dbReference>
<comment type="subcellular location">
    <subcellularLocation>
        <location evidence="11">Cytoplasm</location>
        <location evidence="11">Cytoskeleton</location>
    </subcellularLocation>
    <subcellularLocation>
        <location evidence="11">Cytoplasm</location>
        <location evidence="11">Cytoskeleton</location>
        <location evidence="11">Spindle pole</location>
    </subcellularLocation>
    <text evidence="11">Localizes to the plus ends of microtubules and the mitotic spindle poles.</text>
</comment>
<dbReference type="RefSeq" id="XP_018983128.1">
    <property type="nucleotide sequence ID" value="XM_019129761.1"/>
</dbReference>
<dbReference type="Gene3D" id="2.130.10.10">
    <property type="entry name" value="YVTN repeat-like/Quinoprotein amine dehydrogenase"/>
    <property type="match status" value="3"/>
</dbReference>
<dbReference type="GO" id="GO:0000132">
    <property type="term" value="P:establishment of mitotic spindle orientation"/>
    <property type="evidence" value="ECO:0007669"/>
    <property type="project" value="UniProtKB-UniRule"/>
</dbReference>
<dbReference type="GO" id="GO:0051010">
    <property type="term" value="F:microtubule plus-end binding"/>
    <property type="evidence" value="ECO:0007669"/>
    <property type="project" value="EnsemblFungi"/>
</dbReference>
<dbReference type="SUPFAM" id="SSF50978">
    <property type="entry name" value="WD40 repeat-like"/>
    <property type="match status" value="1"/>
</dbReference>
<dbReference type="GO" id="GO:0070840">
    <property type="term" value="F:dynein complex binding"/>
    <property type="evidence" value="ECO:0007669"/>
    <property type="project" value="UniProtKB-UniRule"/>
</dbReference>
<dbReference type="HAMAP" id="MF_03141">
    <property type="entry name" value="lis1"/>
    <property type="match status" value="1"/>
</dbReference>
<evidence type="ECO:0000313" key="13">
    <source>
        <dbReference type="EMBL" id="ODQ77800.1"/>
    </source>
</evidence>
<dbReference type="PROSITE" id="PS50294">
    <property type="entry name" value="WD_REPEATS_REGION"/>
    <property type="match status" value="5"/>
</dbReference>
<dbReference type="InterPro" id="IPR037190">
    <property type="entry name" value="LIS1_N"/>
</dbReference>
<comment type="similarity">
    <text evidence="11">Belongs to the WD repeat LIS1/nudF family.</text>
</comment>
<proteinExistence type="inferred from homology"/>
<dbReference type="SUPFAM" id="SSF109925">
    <property type="entry name" value="Lissencephaly-1 protein (Lis-1, PAF-AH alpha) N-terminal domain"/>
    <property type="match status" value="1"/>
</dbReference>
<dbReference type="GO" id="GO:0000922">
    <property type="term" value="C:spindle pole"/>
    <property type="evidence" value="ECO:0007669"/>
    <property type="project" value="UniProtKB-SubCell"/>
</dbReference>
<keyword evidence="8 11" id="KW-0175">Coiled coil</keyword>
<evidence type="ECO:0000256" key="6">
    <source>
        <dbReference type="ARBA" id="ARBA00022737"/>
    </source>
</evidence>
<keyword evidence="2 11" id="KW-0963">Cytoplasm</keyword>
<dbReference type="Pfam" id="PF00400">
    <property type="entry name" value="WD40"/>
    <property type="match status" value="6"/>
</dbReference>
<dbReference type="GO" id="GO:0051301">
    <property type="term" value="P:cell division"/>
    <property type="evidence" value="ECO:0007669"/>
    <property type="project" value="UniProtKB-KW"/>
</dbReference>
<dbReference type="PANTHER" id="PTHR19848:SF8">
    <property type="entry name" value="F-BOX AND WD REPEAT DOMAIN CONTAINING 7"/>
    <property type="match status" value="1"/>
</dbReference>
<evidence type="ECO:0000256" key="7">
    <source>
        <dbReference type="ARBA" id="ARBA00022776"/>
    </source>
</evidence>
<dbReference type="EMBL" id="KV454438">
    <property type="protein sequence ID" value="ODQ77800.1"/>
    <property type="molecule type" value="Genomic_DNA"/>
</dbReference>
<dbReference type="AlphaFoldDB" id="A0A1E3QJF7"/>
<accession>A0A1E3QJF7</accession>